<proteinExistence type="predicted"/>
<dbReference type="AlphaFoldDB" id="A0A2P2N3X2"/>
<protein>
    <submittedName>
        <fullName evidence="2">Uncharacterized protein</fullName>
    </submittedName>
</protein>
<keyword evidence="1" id="KW-0472">Membrane</keyword>
<keyword evidence="1" id="KW-1133">Transmembrane helix</keyword>
<sequence length="46" mass="5172">MFLTGFLVDTFVCVFIGSIFVSKYDLITAFPSAPTNYESVLEQCTR</sequence>
<name>A0A2P2N3X2_RHIMU</name>
<evidence type="ECO:0000256" key="1">
    <source>
        <dbReference type="SAM" id="Phobius"/>
    </source>
</evidence>
<keyword evidence="1" id="KW-0812">Transmembrane</keyword>
<organism evidence="2">
    <name type="scientific">Rhizophora mucronata</name>
    <name type="common">Asiatic mangrove</name>
    <dbReference type="NCBI Taxonomy" id="61149"/>
    <lineage>
        <taxon>Eukaryota</taxon>
        <taxon>Viridiplantae</taxon>
        <taxon>Streptophyta</taxon>
        <taxon>Embryophyta</taxon>
        <taxon>Tracheophyta</taxon>
        <taxon>Spermatophyta</taxon>
        <taxon>Magnoliopsida</taxon>
        <taxon>eudicotyledons</taxon>
        <taxon>Gunneridae</taxon>
        <taxon>Pentapetalae</taxon>
        <taxon>rosids</taxon>
        <taxon>fabids</taxon>
        <taxon>Malpighiales</taxon>
        <taxon>Rhizophoraceae</taxon>
        <taxon>Rhizophora</taxon>
    </lineage>
</organism>
<accession>A0A2P2N3X2</accession>
<evidence type="ECO:0000313" key="2">
    <source>
        <dbReference type="EMBL" id="MBX37181.1"/>
    </source>
</evidence>
<reference evidence="2" key="1">
    <citation type="submission" date="2018-02" db="EMBL/GenBank/DDBJ databases">
        <title>Rhizophora mucronata_Transcriptome.</title>
        <authorList>
            <person name="Meera S.P."/>
            <person name="Sreeshan A."/>
            <person name="Augustine A."/>
        </authorList>
    </citation>
    <scope>NUCLEOTIDE SEQUENCE</scope>
    <source>
        <tissue evidence="2">Leaf</tissue>
    </source>
</reference>
<dbReference type="EMBL" id="GGEC01056697">
    <property type="protein sequence ID" value="MBX37181.1"/>
    <property type="molecule type" value="Transcribed_RNA"/>
</dbReference>
<feature type="transmembrane region" description="Helical" evidence="1">
    <location>
        <begin position="6"/>
        <end position="24"/>
    </location>
</feature>